<dbReference type="AlphaFoldDB" id="A0A066X1A4"/>
<evidence type="ECO:0000256" key="1">
    <source>
        <dbReference type="SAM" id="MobiDB-lite"/>
    </source>
</evidence>
<proteinExistence type="predicted"/>
<comment type="caution">
    <text evidence="2">The sequence shown here is derived from an EMBL/GenBank/DDBJ whole genome shotgun (WGS) entry which is preliminary data.</text>
</comment>
<dbReference type="Proteomes" id="UP000027238">
    <property type="component" value="Unassembled WGS sequence"/>
</dbReference>
<reference evidence="3" key="1">
    <citation type="journal article" date="2014" name="Genome Announc.">
        <title>Draft genome sequence of Colletotrichum sublineola, a destructive pathogen of cultivated sorghum.</title>
        <authorList>
            <person name="Baroncelli R."/>
            <person name="Sanz-Martin J.M."/>
            <person name="Rech G.E."/>
            <person name="Sukno S.A."/>
            <person name="Thon M.R."/>
        </authorList>
    </citation>
    <scope>NUCLEOTIDE SEQUENCE [LARGE SCALE GENOMIC DNA]</scope>
    <source>
        <strain evidence="3">TX430BB</strain>
    </source>
</reference>
<dbReference type="EMBL" id="JMSE01001605">
    <property type="protein sequence ID" value="KDN59775.1"/>
    <property type="molecule type" value="Genomic_DNA"/>
</dbReference>
<sequence>MKADFRRLEVVLQKHGLALGLQRLHPDDWAAATHFGARPAMSMSSSSSPSSSSSSSAPGAAAAVAAGTSTPTKGSGGLILHRLRKMVQDGLDMGGSEGGSSSGDGGGGGGGNGRLTMDRHVAAVDLTAVMLFEILDGMDKFELALA</sequence>
<evidence type="ECO:0000313" key="2">
    <source>
        <dbReference type="EMBL" id="KDN59775.1"/>
    </source>
</evidence>
<protein>
    <submittedName>
        <fullName evidence="2">Uncharacterized protein</fullName>
    </submittedName>
</protein>
<keyword evidence="3" id="KW-1185">Reference proteome</keyword>
<dbReference type="HOGENOM" id="CLU_1777324_0_0_1"/>
<name>A0A066X1A4_COLSU</name>
<feature type="region of interest" description="Disordered" evidence="1">
    <location>
        <begin position="39"/>
        <end position="113"/>
    </location>
</feature>
<gene>
    <name evidence="2" type="ORF">CSUB01_10865</name>
</gene>
<feature type="compositionally biased region" description="Gly residues" evidence="1">
    <location>
        <begin position="92"/>
        <end position="113"/>
    </location>
</feature>
<feature type="compositionally biased region" description="Low complexity" evidence="1">
    <location>
        <begin position="39"/>
        <end position="71"/>
    </location>
</feature>
<organism evidence="2 3">
    <name type="scientific">Colletotrichum sublineola</name>
    <name type="common">Sorghum anthracnose fungus</name>
    <dbReference type="NCBI Taxonomy" id="1173701"/>
    <lineage>
        <taxon>Eukaryota</taxon>
        <taxon>Fungi</taxon>
        <taxon>Dikarya</taxon>
        <taxon>Ascomycota</taxon>
        <taxon>Pezizomycotina</taxon>
        <taxon>Sordariomycetes</taxon>
        <taxon>Hypocreomycetidae</taxon>
        <taxon>Glomerellales</taxon>
        <taxon>Glomerellaceae</taxon>
        <taxon>Colletotrichum</taxon>
        <taxon>Colletotrichum graminicola species complex</taxon>
    </lineage>
</organism>
<evidence type="ECO:0000313" key="3">
    <source>
        <dbReference type="Proteomes" id="UP000027238"/>
    </source>
</evidence>
<dbReference type="OrthoDB" id="4857793at2759"/>
<accession>A0A066X1A4</accession>